<accession>A0ABU5N661</accession>
<name>A0ABU5N661_9MICO</name>
<reference evidence="4 5" key="1">
    <citation type="submission" date="2023-10" db="EMBL/GenBank/DDBJ databases">
        <title>Microbacterium xanthum sp. nov., isolated from seaweed.</title>
        <authorList>
            <person name="Lee S.D."/>
        </authorList>
    </citation>
    <scope>NUCLEOTIDE SEQUENCE [LARGE SCALE GENOMIC DNA]</scope>
    <source>
        <strain evidence="4 5">KCTC 19124</strain>
    </source>
</reference>
<evidence type="ECO:0000256" key="1">
    <source>
        <dbReference type="SAM" id="MobiDB-lite"/>
    </source>
</evidence>
<keyword evidence="2" id="KW-1133">Transmembrane helix</keyword>
<evidence type="ECO:0000313" key="5">
    <source>
        <dbReference type="Proteomes" id="UP001291912"/>
    </source>
</evidence>
<keyword evidence="5" id="KW-1185">Reference proteome</keyword>
<dbReference type="Proteomes" id="UP001291912">
    <property type="component" value="Unassembled WGS sequence"/>
</dbReference>
<evidence type="ECO:0000256" key="2">
    <source>
        <dbReference type="SAM" id="Phobius"/>
    </source>
</evidence>
<organism evidence="4 5">
    <name type="scientific">Microbacterium aquimaris</name>
    <dbReference type="NCBI Taxonomy" id="459816"/>
    <lineage>
        <taxon>Bacteria</taxon>
        <taxon>Bacillati</taxon>
        <taxon>Actinomycetota</taxon>
        <taxon>Actinomycetes</taxon>
        <taxon>Micrococcales</taxon>
        <taxon>Microbacteriaceae</taxon>
        <taxon>Microbacterium</taxon>
    </lineage>
</organism>
<sequence length="223" mass="23812">MISPAWSAATAAVPPLTPDDDEARRWAEQELSRPVYAEAQPTPFDLFARGVAEFLADLLDPEIPAGWESVFAVVAVAVVVILLVAALVIWGAPRATRRGVDRTAVLFGEPEARTAHDLRVEADAAASRGRWDDAVVLRFRALARGLTERGVVDAPPGATVHAFARSAAAVFPSSADALEAAADGFDDVRYLRRPGSAELHREISRLDETLTSARPVALPAVTT</sequence>
<evidence type="ECO:0000313" key="4">
    <source>
        <dbReference type="EMBL" id="MDZ8161575.1"/>
    </source>
</evidence>
<feature type="region of interest" description="Disordered" evidence="1">
    <location>
        <begin position="1"/>
        <end position="20"/>
    </location>
</feature>
<keyword evidence="2" id="KW-0472">Membrane</keyword>
<evidence type="ECO:0000259" key="3">
    <source>
        <dbReference type="Pfam" id="PF13559"/>
    </source>
</evidence>
<gene>
    <name evidence="4" type="ORF">R2Q92_06955</name>
</gene>
<dbReference type="EMBL" id="JAWJYN010000001">
    <property type="protein sequence ID" value="MDZ8161575.1"/>
    <property type="molecule type" value="Genomic_DNA"/>
</dbReference>
<dbReference type="RefSeq" id="WP_194425070.1">
    <property type="nucleotide sequence ID" value="NZ_BAAAPT010000001.1"/>
</dbReference>
<feature type="transmembrane region" description="Helical" evidence="2">
    <location>
        <begin position="70"/>
        <end position="92"/>
    </location>
</feature>
<feature type="domain" description="Protein-glutamine gamma-glutamyltransferase-like C-terminal" evidence="3">
    <location>
        <begin position="138"/>
        <end position="207"/>
    </location>
</feature>
<proteinExistence type="predicted"/>
<dbReference type="InterPro" id="IPR025403">
    <property type="entry name" value="TgpA-like_C"/>
</dbReference>
<comment type="caution">
    <text evidence="4">The sequence shown here is derived from an EMBL/GenBank/DDBJ whole genome shotgun (WGS) entry which is preliminary data.</text>
</comment>
<protein>
    <submittedName>
        <fullName evidence="4">DUF4129 domain-containing protein</fullName>
    </submittedName>
</protein>
<dbReference type="Pfam" id="PF13559">
    <property type="entry name" value="DUF4129"/>
    <property type="match status" value="1"/>
</dbReference>
<keyword evidence="2" id="KW-0812">Transmembrane</keyword>